<name>A0ABM1EAJ1_PRICU</name>
<keyword evidence="10" id="KW-0812">Transmembrane</keyword>
<dbReference type="Proteomes" id="UP000695022">
    <property type="component" value="Unplaced"/>
</dbReference>
<evidence type="ECO:0000256" key="10">
    <source>
        <dbReference type="SAM" id="Phobius"/>
    </source>
</evidence>
<protein>
    <recommendedName>
        <fullName evidence="7">Lipid droplet-regulating VLDL assembly factor AUP1</fullName>
    </recommendedName>
    <alternativeName>
        <fullName evidence="8">Ancient ubiquitous protein 1</fullName>
    </alternativeName>
</protein>
<evidence type="ECO:0000256" key="8">
    <source>
        <dbReference type="ARBA" id="ARBA00035713"/>
    </source>
</evidence>
<keyword evidence="3" id="KW-0551">Lipid droplet</keyword>
<dbReference type="CDD" id="cd14420">
    <property type="entry name" value="CUE_AUP1"/>
    <property type="match status" value="1"/>
</dbReference>
<dbReference type="InterPro" id="IPR003892">
    <property type="entry name" value="CUE"/>
</dbReference>
<dbReference type="PROSITE" id="PS51140">
    <property type="entry name" value="CUE"/>
    <property type="match status" value="1"/>
</dbReference>
<dbReference type="SMART" id="SM00546">
    <property type="entry name" value="CUE"/>
    <property type="match status" value="1"/>
</dbReference>
<evidence type="ECO:0000256" key="2">
    <source>
        <dbReference type="ARBA" id="ARBA00004502"/>
    </source>
</evidence>
<evidence type="ECO:0000256" key="1">
    <source>
        <dbReference type="ARBA" id="ARBA00004406"/>
    </source>
</evidence>
<evidence type="ECO:0000256" key="5">
    <source>
        <dbReference type="ARBA" id="ARBA00023136"/>
    </source>
</evidence>
<dbReference type="GeneID" id="106810389"/>
<feature type="domain" description="CUE" evidence="11">
    <location>
        <begin position="299"/>
        <end position="341"/>
    </location>
</feature>
<proteinExistence type="inferred from homology"/>
<evidence type="ECO:0000256" key="7">
    <source>
        <dbReference type="ARBA" id="ARBA00035685"/>
    </source>
</evidence>
<feature type="transmembrane region" description="Helical" evidence="10">
    <location>
        <begin position="27"/>
        <end position="55"/>
    </location>
</feature>
<organism evidence="12 13">
    <name type="scientific">Priapulus caudatus</name>
    <name type="common">Priapulid worm</name>
    <dbReference type="NCBI Taxonomy" id="37621"/>
    <lineage>
        <taxon>Eukaryota</taxon>
        <taxon>Metazoa</taxon>
        <taxon>Ecdysozoa</taxon>
        <taxon>Scalidophora</taxon>
        <taxon>Priapulida</taxon>
        <taxon>Priapulimorpha</taxon>
        <taxon>Priapulimorphida</taxon>
        <taxon>Priapulidae</taxon>
        <taxon>Priapulus</taxon>
    </lineage>
</organism>
<reference evidence="13" key="1">
    <citation type="submission" date="2025-08" db="UniProtKB">
        <authorList>
            <consortium name="RefSeq"/>
        </authorList>
    </citation>
    <scope>IDENTIFICATION</scope>
</reference>
<comment type="similarity">
    <text evidence="6">Belongs to the AUP1 family.</text>
</comment>
<evidence type="ECO:0000313" key="13">
    <source>
        <dbReference type="RefSeq" id="XP_014669212.1"/>
    </source>
</evidence>
<gene>
    <name evidence="13" type="primary">LOC106810389</name>
</gene>
<evidence type="ECO:0000313" key="12">
    <source>
        <dbReference type="Proteomes" id="UP000695022"/>
    </source>
</evidence>
<evidence type="ECO:0000256" key="6">
    <source>
        <dbReference type="ARBA" id="ARBA00035634"/>
    </source>
</evidence>
<dbReference type="PANTHER" id="PTHR15486:SF96">
    <property type="entry name" value="LIPID DROPLET-REGULATING VLDL ASSEMBLY FACTOR AUP1"/>
    <property type="match status" value="1"/>
</dbReference>
<evidence type="ECO:0000259" key="11">
    <source>
        <dbReference type="PROSITE" id="PS51140"/>
    </source>
</evidence>
<dbReference type="Gene3D" id="1.10.8.10">
    <property type="entry name" value="DNA helicase RuvA subunit, C-terminal domain"/>
    <property type="match status" value="1"/>
</dbReference>
<dbReference type="InterPro" id="IPR048056">
    <property type="entry name" value="AUP1_CUE"/>
</dbReference>
<evidence type="ECO:0000256" key="9">
    <source>
        <dbReference type="SAM" id="MobiDB-lite"/>
    </source>
</evidence>
<dbReference type="SMART" id="SM00563">
    <property type="entry name" value="PlsC"/>
    <property type="match status" value="1"/>
</dbReference>
<dbReference type="PANTHER" id="PTHR15486">
    <property type="entry name" value="ANCIENT UBIQUITOUS PROTEIN"/>
    <property type="match status" value="1"/>
</dbReference>
<keyword evidence="10" id="KW-1133">Transmembrane helix</keyword>
<accession>A0ABM1EAJ1</accession>
<dbReference type="SUPFAM" id="SSF69593">
    <property type="entry name" value="Glycerol-3-phosphate (1)-acyltransferase"/>
    <property type="match status" value="1"/>
</dbReference>
<evidence type="ECO:0000256" key="3">
    <source>
        <dbReference type="ARBA" id="ARBA00022677"/>
    </source>
</evidence>
<dbReference type="InterPro" id="IPR002123">
    <property type="entry name" value="Plipid/glycerol_acylTrfase"/>
</dbReference>
<dbReference type="RefSeq" id="XP_014669212.1">
    <property type="nucleotide sequence ID" value="XM_014813726.1"/>
</dbReference>
<feature type="region of interest" description="Disordered" evidence="9">
    <location>
        <begin position="354"/>
        <end position="377"/>
    </location>
</feature>
<keyword evidence="4" id="KW-0256">Endoplasmic reticulum</keyword>
<comment type="subcellular location">
    <subcellularLocation>
        <location evidence="1">Endoplasmic reticulum membrane</location>
        <topology evidence="1">Peripheral membrane protein</topology>
    </subcellularLocation>
    <subcellularLocation>
        <location evidence="2">Lipid droplet</location>
    </subcellularLocation>
</comment>
<evidence type="ECO:0000256" key="4">
    <source>
        <dbReference type="ARBA" id="ARBA00022824"/>
    </source>
</evidence>
<sequence length="403" mass="45888">MPTATIFEIKELFVQSRFPTGWQLLTVILYFPLGSVLALLRFFIGLHAFVVSCILPKMSTVRSIVLRCMCSVLGVIVTRDGTENQMKSARVLVCNHVTPLDHLAVDLVMANIMPSVWDIPELLNWALGYEDLGVKQGRDVLIKNAKKHCSESNVPILSYPEGASTSGKRGLLKFSTWPFSLEQPVQPVVITVRRLPLVAITPSPIGSRWWTDLMWFAFVPYTKFHLRILPVQVKENTESIDDFAVRVQHLMAQELHIVPTKHTSADKVEYVKRHFDTSDASPVPLRQKQKEQLLYMSDPLFNKCQQVKEVLPLVPIEIIRRDLANTRCVDETITNILEGRVTYTPELPATSKAQLSSWSTKTPTKDQKTMWATSSKDRMKSYQERKAEFIAEAKHKYMEKHGI</sequence>
<keyword evidence="5 10" id="KW-0472">Membrane</keyword>
<keyword evidence="12" id="KW-1185">Reference proteome</keyword>
<dbReference type="Pfam" id="PF02845">
    <property type="entry name" value="CUE"/>
    <property type="match status" value="1"/>
</dbReference>